<dbReference type="OrthoDB" id="1904943at2759"/>
<dbReference type="SUPFAM" id="SSF54768">
    <property type="entry name" value="dsRNA-binding domain-like"/>
    <property type="match status" value="2"/>
</dbReference>
<comment type="caution">
    <text evidence="6">The sequence shown here is derived from an EMBL/GenBank/DDBJ whole genome shotgun (WGS) entry which is preliminary data.</text>
</comment>
<evidence type="ECO:0000256" key="4">
    <source>
        <dbReference type="SAM" id="MobiDB-lite"/>
    </source>
</evidence>
<feature type="region of interest" description="Disordered" evidence="4">
    <location>
        <begin position="383"/>
        <end position="421"/>
    </location>
</feature>
<feature type="region of interest" description="Disordered" evidence="4">
    <location>
        <begin position="326"/>
        <end position="365"/>
    </location>
</feature>
<feature type="domain" description="DRBM" evidence="5">
    <location>
        <begin position="84"/>
        <end position="153"/>
    </location>
</feature>
<feature type="compositionally biased region" description="Polar residues" evidence="4">
    <location>
        <begin position="340"/>
        <end position="363"/>
    </location>
</feature>
<feature type="region of interest" description="Disordered" evidence="4">
    <location>
        <begin position="240"/>
        <end position="305"/>
    </location>
</feature>
<evidence type="ECO:0000313" key="7">
    <source>
        <dbReference type="Proteomes" id="UP001153076"/>
    </source>
</evidence>
<feature type="compositionally biased region" description="Basic residues" evidence="4">
    <location>
        <begin position="275"/>
        <end position="294"/>
    </location>
</feature>
<proteinExistence type="predicted"/>
<protein>
    <recommendedName>
        <fullName evidence="5">DRBM domain-containing protein</fullName>
    </recommendedName>
</protein>
<dbReference type="AlphaFoldDB" id="A0A9Q1QQV3"/>
<dbReference type="PANTHER" id="PTHR46031">
    <property type="match status" value="1"/>
</dbReference>
<dbReference type="SMART" id="SM00358">
    <property type="entry name" value="DSRM"/>
    <property type="match status" value="2"/>
</dbReference>
<feature type="compositionally biased region" description="Basic and acidic residues" evidence="4">
    <location>
        <begin position="329"/>
        <end position="338"/>
    </location>
</feature>
<evidence type="ECO:0000259" key="5">
    <source>
        <dbReference type="PROSITE" id="PS50137"/>
    </source>
</evidence>
<keyword evidence="1" id="KW-0677">Repeat</keyword>
<dbReference type="EMBL" id="JAKOGI010000016">
    <property type="protein sequence ID" value="KAJ8450346.1"/>
    <property type="molecule type" value="Genomic_DNA"/>
</dbReference>
<sequence length="551" mass="58821">MGVTPTNFCNAFGTQMAPGGLSNQLVEESSPMDPASGADFNSDLMGTCDIKWQSNPSGQTDQIAGTGQRVQVSTSPPGVSNCYVFKSLLQEYAQKVGLPTPVYETIKEGPSHQPSFKSTVILGGVRYDSLLGFLNRKAAEQSAAEIALMELSKCGESKETTFVPVHETGLCKNLLQDYTQKMNYALPTYTCKRDDTPGKTLPFSCTVEIGGIRYIGAAAKTKKEAEIKAARTALLAIRSSTSAGSENPSTKSQYTVVPPKRKVPDTAPSQATEKPKKKPKRPRLKKRRQIRRHPANAGEQIQPENMDVLAVNDDTRTPVAVQQIQNGLSDDRAPDHRQTTHSLASSAQDFPESSINQDNSETSVMDGASVPTAAYLQQGDGNINSLVSSAPPADANREPNDVSIITDLPPSHQMDASVSDSGICRGKSDANTEPSVADVASIITHVPALHQVDESDPGISQGEPDANREPNVPDVASIVTDPFPMDESVSDPGVCQGQPTPILPDTASHRREENTAAVNVAPVMTDPPPTEELQSLVSEIGHGEPAPTMDD</sequence>
<dbReference type="Gene3D" id="3.30.160.20">
    <property type="match status" value="2"/>
</dbReference>
<gene>
    <name evidence="6" type="ORF">Cgig2_004803</name>
</gene>
<dbReference type="PROSITE" id="PS50137">
    <property type="entry name" value="DS_RBD"/>
    <property type="match status" value="2"/>
</dbReference>
<keyword evidence="7" id="KW-1185">Reference proteome</keyword>
<dbReference type="InterPro" id="IPR044450">
    <property type="entry name" value="AtDRB-like_DSRM_1"/>
</dbReference>
<dbReference type="InterPro" id="IPR014720">
    <property type="entry name" value="dsRBD_dom"/>
</dbReference>
<evidence type="ECO:0000256" key="1">
    <source>
        <dbReference type="ARBA" id="ARBA00022737"/>
    </source>
</evidence>
<feature type="domain" description="DRBM" evidence="5">
    <location>
        <begin position="170"/>
        <end position="239"/>
    </location>
</feature>
<feature type="region of interest" description="Disordered" evidence="4">
    <location>
        <begin position="480"/>
        <end position="551"/>
    </location>
</feature>
<evidence type="ECO:0000256" key="3">
    <source>
        <dbReference type="PROSITE-ProRule" id="PRU00266"/>
    </source>
</evidence>
<dbReference type="Proteomes" id="UP001153076">
    <property type="component" value="Unassembled WGS sequence"/>
</dbReference>
<feature type="compositionally biased region" description="Polar residues" evidence="4">
    <location>
        <begin position="240"/>
        <end position="255"/>
    </location>
</feature>
<feature type="region of interest" description="Disordered" evidence="4">
    <location>
        <begin position="452"/>
        <end position="471"/>
    </location>
</feature>
<reference evidence="6" key="1">
    <citation type="submission" date="2022-04" db="EMBL/GenBank/DDBJ databases">
        <title>Carnegiea gigantea Genome sequencing and assembly v2.</title>
        <authorList>
            <person name="Copetti D."/>
            <person name="Sanderson M.J."/>
            <person name="Burquez A."/>
            <person name="Wojciechowski M.F."/>
        </authorList>
    </citation>
    <scope>NUCLEOTIDE SEQUENCE</scope>
    <source>
        <strain evidence="6">SGP5-SGP5p</strain>
        <tissue evidence="6">Aerial part</tissue>
    </source>
</reference>
<name>A0A9Q1QQV3_9CARY</name>
<dbReference type="Pfam" id="PF00035">
    <property type="entry name" value="dsrm"/>
    <property type="match status" value="2"/>
</dbReference>
<evidence type="ECO:0000313" key="6">
    <source>
        <dbReference type="EMBL" id="KAJ8450346.1"/>
    </source>
</evidence>
<dbReference type="GO" id="GO:0003725">
    <property type="term" value="F:double-stranded RNA binding"/>
    <property type="evidence" value="ECO:0007669"/>
    <property type="project" value="InterPro"/>
</dbReference>
<dbReference type="PANTHER" id="PTHR46031:SF26">
    <property type="entry name" value="DOUBLE-STRANDED RNA-BINDING PROTEIN 2"/>
    <property type="match status" value="1"/>
</dbReference>
<dbReference type="CDD" id="cd19907">
    <property type="entry name" value="DSRM_AtDRB-like_rpt1"/>
    <property type="match status" value="1"/>
</dbReference>
<evidence type="ECO:0000256" key="2">
    <source>
        <dbReference type="ARBA" id="ARBA00022884"/>
    </source>
</evidence>
<keyword evidence="2 3" id="KW-0694">RNA-binding</keyword>
<accession>A0A9Q1QQV3</accession>
<organism evidence="6 7">
    <name type="scientific">Carnegiea gigantea</name>
    <dbReference type="NCBI Taxonomy" id="171969"/>
    <lineage>
        <taxon>Eukaryota</taxon>
        <taxon>Viridiplantae</taxon>
        <taxon>Streptophyta</taxon>
        <taxon>Embryophyta</taxon>
        <taxon>Tracheophyta</taxon>
        <taxon>Spermatophyta</taxon>
        <taxon>Magnoliopsida</taxon>
        <taxon>eudicotyledons</taxon>
        <taxon>Gunneridae</taxon>
        <taxon>Pentapetalae</taxon>
        <taxon>Caryophyllales</taxon>
        <taxon>Cactineae</taxon>
        <taxon>Cactaceae</taxon>
        <taxon>Cactoideae</taxon>
        <taxon>Echinocereeae</taxon>
        <taxon>Carnegiea</taxon>
    </lineage>
</organism>